<feature type="coiled-coil region" evidence="1">
    <location>
        <begin position="254"/>
        <end position="281"/>
    </location>
</feature>
<feature type="signal peptide" evidence="2">
    <location>
        <begin position="1"/>
        <end position="21"/>
    </location>
</feature>
<accession>A0A099KTM9</accession>
<evidence type="ECO:0000256" key="2">
    <source>
        <dbReference type="SAM" id="SignalP"/>
    </source>
</evidence>
<evidence type="ECO:0008006" key="5">
    <source>
        <dbReference type="Google" id="ProtNLM"/>
    </source>
</evidence>
<dbReference type="RefSeq" id="WP_033082130.1">
    <property type="nucleotide sequence ID" value="NZ_JQEC01000021.1"/>
</dbReference>
<name>A0A099KTM9_COLPS</name>
<reference evidence="3 4" key="1">
    <citation type="submission" date="2014-08" db="EMBL/GenBank/DDBJ databases">
        <title>Genomic and Phenotypic Diversity of Colwellia psychrerythraea strains from Disparate Marine Basins.</title>
        <authorList>
            <person name="Techtmann S.M."/>
            <person name="Stelling S.C."/>
            <person name="Utturkar S.M."/>
            <person name="Alshibli N."/>
            <person name="Harris A."/>
            <person name="Brown S.D."/>
            <person name="Hazen T.C."/>
        </authorList>
    </citation>
    <scope>NUCLEOTIDE SEQUENCE [LARGE SCALE GENOMIC DNA]</scope>
    <source>
        <strain evidence="3 4">GAB14E</strain>
    </source>
</reference>
<comment type="caution">
    <text evidence="3">The sequence shown here is derived from an EMBL/GenBank/DDBJ whole genome shotgun (WGS) entry which is preliminary data.</text>
</comment>
<keyword evidence="1" id="KW-0175">Coiled coil</keyword>
<evidence type="ECO:0000313" key="4">
    <source>
        <dbReference type="Proteomes" id="UP000029868"/>
    </source>
</evidence>
<keyword evidence="2" id="KW-0732">Signal</keyword>
<dbReference type="EMBL" id="JQEC01000021">
    <property type="protein sequence ID" value="KGJ93916.1"/>
    <property type="molecule type" value="Genomic_DNA"/>
</dbReference>
<dbReference type="PATRIC" id="fig|28229.3.peg.2092"/>
<proteinExistence type="predicted"/>
<organism evidence="3 4">
    <name type="scientific">Colwellia psychrerythraea</name>
    <name type="common">Vibrio psychroerythus</name>
    <dbReference type="NCBI Taxonomy" id="28229"/>
    <lineage>
        <taxon>Bacteria</taxon>
        <taxon>Pseudomonadati</taxon>
        <taxon>Pseudomonadota</taxon>
        <taxon>Gammaproteobacteria</taxon>
        <taxon>Alteromonadales</taxon>
        <taxon>Colwelliaceae</taxon>
        <taxon>Colwellia</taxon>
    </lineage>
</organism>
<sequence>MRLLFLLICAVIASSTYVVISSEKQSNVAVNNNTRTQVAINETLIIEQIPMKNEVNQQQDSKQAIHESVLASSQGQPLLHALTSFWQQCRHHENCEQLLIVQQSLLSENRYQLLLNFPDNYQEQQRFMGELLISQDTTIVNKIANVQEIRAKVWGENTRLLFGEQDAYYDYRTSLTDTNNGFNETGNAIDFIEEYKNMLQEHHDDLTLFSLNSASAKYEQALQLIPSNMSENEMASIKEQLANLYLTDVEQESIANREEQLNQQNEEIIDYQQALNQLELSLSHERATSKKAMNEQDWQVYKTEKLYTFRLNFFNS</sequence>
<evidence type="ECO:0000256" key="1">
    <source>
        <dbReference type="SAM" id="Coils"/>
    </source>
</evidence>
<dbReference type="OrthoDB" id="6316113at2"/>
<dbReference type="AlphaFoldDB" id="A0A099KTM9"/>
<protein>
    <recommendedName>
        <fullName evidence="5">Chromosome segregation ATPase</fullName>
    </recommendedName>
</protein>
<dbReference type="Proteomes" id="UP000029868">
    <property type="component" value="Unassembled WGS sequence"/>
</dbReference>
<evidence type="ECO:0000313" key="3">
    <source>
        <dbReference type="EMBL" id="KGJ93916.1"/>
    </source>
</evidence>
<feature type="chain" id="PRO_5001949125" description="Chromosome segregation ATPase" evidence="2">
    <location>
        <begin position="22"/>
        <end position="316"/>
    </location>
</feature>
<gene>
    <name evidence="3" type="ORF">GAB14E_2471</name>
</gene>